<gene>
    <name evidence="3" type="ORF">GF068_04225</name>
</gene>
<feature type="signal peptide" evidence="2">
    <location>
        <begin position="1"/>
        <end position="22"/>
    </location>
</feature>
<organism evidence="3 4">
    <name type="scientific">Polyangium spumosum</name>
    <dbReference type="NCBI Taxonomy" id="889282"/>
    <lineage>
        <taxon>Bacteria</taxon>
        <taxon>Pseudomonadati</taxon>
        <taxon>Myxococcota</taxon>
        <taxon>Polyangia</taxon>
        <taxon>Polyangiales</taxon>
        <taxon>Polyangiaceae</taxon>
        <taxon>Polyangium</taxon>
    </lineage>
</organism>
<name>A0A6N7PGK0_9BACT</name>
<dbReference type="AlphaFoldDB" id="A0A6N7PGK0"/>
<evidence type="ECO:0000256" key="1">
    <source>
        <dbReference type="SAM" id="MobiDB-lite"/>
    </source>
</evidence>
<feature type="region of interest" description="Disordered" evidence="1">
    <location>
        <begin position="351"/>
        <end position="375"/>
    </location>
</feature>
<evidence type="ECO:0000313" key="4">
    <source>
        <dbReference type="Proteomes" id="UP000440224"/>
    </source>
</evidence>
<comment type="caution">
    <text evidence="3">The sequence shown here is derived from an EMBL/GenBank/DDBJ whole genome shotgun (WGS) entry which is preliminary data.</text>
</comment>
<reference evidence="3 4" key="1">
    <citation type="submission" date="2019-10" db="EMBL/GenBank/DDBJ databases">
        <title>A soil myxobacterium in the family Polyangiaceae.</title>
        <authorList>
            <person name="Li Y."/>
            <person name="Wang J."/>
        </authorList>
    </citation>
    <scope>NUCLEOTIDE SEQUENCE [LARGE SCALE GENOMIC DNA]</scope>
    <source>
        <strain evidence="3 4">DSM 14734</strain>
    </source>
</reference>
<sequence>MTYQSAILAFSTMILVSGCQFAAPGDRASLNTCATPPCEVVCPEGETCSPDTPNGLFFGSDSLVGTLFGGGGPHPIAEGGTQTISVFRDANGTKPFSPFTADAEAPLEIAEVEAPSVKVRGAAAGSGFLRILDPDDGALHDRISLQVLPISSVRVTDATMAVLDAEGAQKDELALFAGTNVELGLLLFGEAPNGQGPVQLVDDSTTIVITGDATDSGEVSSWDRRRVTVGASGSVNVSVKAGAGEPVDVTFPVVSEIDDIVATKSLFSTDLTQPLTVGKANSVCFRGLSGARVVAGLSWAYSGDTKIEVEPVDAMCASFKPLAAGNASIVVEAGGLQKTFPVTIVAAVKGEAPAEKAPSPGEVRPEFTPGERAGL</sequence>
<evidence type="ECO:0000313" key="3">
    <source>
        <dbReference type="EMBL" id="MRG91129.1"/>
    </source>
</evidence>
<keyword evidence="2" id="KW-0732">Signal</keyword>
<dbReference type="Proteomes" id="UP000440224">
    <property type="component" value="Unassembled WGS sequence"/>
</dbReference>
<proteinExistence type="predicted"/>
<keyword evidence="4" id="KW-1185">Reference proteome</keyword>
<feature type="chain" id="PRO_5026989293" evidence="2">
    <location>
        <begin position="23"/>
        <end position="375"/>
    </location>
</feature>
<dbReference type="EMBL" id="WJIE01000001">
    <property type="protein sequence ID" value="MRG91129.1"/>
    <property type="molecule type" value="Genomic_DNA"/>
</dbReference>
<evidence type="ECO:0000256" key="2">
    <source>
        <dbReference type="SAM" id="SignalP"/>
    </source>
</evidence>
<accession>A0A6N7PGK0</accession>
<dbReference type="RefSeq" id="WP_153817958.1">
    <property type="nucleotide sequence ID" value="NZ_WJIE01000001.1"/>
</dbReference>
<protein>
    <submittedName>
        <fullName evidence="3">Uncharacterized protein</fullName>
    </submittedName>
</protein>